<reference evidence="2 3" key="1">
    <citation type="submission" date="2024-01" db="EMBL/GenBank/DDBJ databases">
        <title>Complete genome of Cladobotryum mycophilum ATHUM6906.</title>
        <authorList>
            <person name="Christinaki A.C."/>
            <person name="Myridakis A.I."/>
            <person name="Kouvelis V.N."/>
        </authorList>
    </citation>
    <scope>NUCLEOTIDE SEQUENCE [LARGE SCALE GENOMIC DNA]</scope>
    <source>
        <strain evidence="2 3">ATHUM6906</strain>
    </source>
</reference>
<evidence type="ECO:0000313" key="3">
    <source>
        <dbReference type="Proteomes" id="UP001338125"/>
    </source>
</evidence>
<keyword evidence="3" id="KW-1185">Reference proteome</keyword>
<keyword evidence="1" id="KW-0732">Signal</keyword>
<organism evidence="2 3">
    <name type="scientific">Cladobotryum mycophilum</name>
    <dbReference type="NCBI Taxonomy" id="491253"/>
    <lineage>
        <taxon>Eukaryota</taxon>
        <taxon>Fungi</taxon>
        <taxon>Dikarya</taxon>
        <taxon>Ascomycota</taxon>
        <taxon>Pezizomycotina</taxon>
        <taxon>Sordariomycetes</taxon>
        <taxon>Hypocreomycetidae</taxon>
        <taxon>Hypocreales</taxon>
        <taxon>Hypocreaceae</taxon>
        <taxon>Cladobotryum</taxon>
    </lineage>
</organism>
<feature type="chain" id="PRO_5046341123" evidence="1">
    <location>
        <begin position="18"/>
        <end position="51"/>
    </location>
</feature>
<comment type="caution">
    <text evidence="2">The sequence shown here is derived from an EMBL/GenBank/DDBJ whole genome shotgun (WGS) entry which is preliminary data.</text>
</comment>
<sequence length="51" mass="5464">MKASVLLTSIFAVVAFALPQITTTSLTCAELCEGLTGPDRHQCLKDCIESH</sequence>
<accession>A0ABR0STG3</accession>
<evidence type="ECO:0000256" key="1">
    <source>
        <dbReference type="SAM" id="SignalP"/>
    </source>
</evidence>
<name>A0ABR0STG3_9HYPO</name>
<gene>
    <name evidence="2" type="ORF">PT974_03438</name>
</gene>
<dbReference type="Proteomes" id="UP001338125">
    <property type="component" value="Unassembled WGS sequence"/>
</dbReference>
<evidence type="ECO:0000313" key="2">
    <source>
        <dbReference type="EMBL" id="KAK5995045.1"/>
    </source>
</evidence>
<dbReference type="EMBL" id="JAVFKD010000004">
    <property type="protein sequence ID" value="KAK5995045.1"/>
    <property type="molecule type" value="Genomic_DNA"/>
</dbReference>
<protein>
    <submittedName>
        <fullName evidence="2">Uncharacterized protein</fullName>
    </submittedName>
</protein>
<feature type="signal peptide" evidence="1">
    <location>
        <begin position="1"/>
        <end position="17"/>
    </location>
</feature>
<proteinExistence type="predicted"/>